<dbReference type="RefSeq" id="WP_229956687.1">
    <property type="nucleotide sequence ID" value="NZ_BAAAEM010000003.1"/>
</dbReference>
<gene>
    <name evidence="1" type="ORF">GCM10009096_28030</name>
</gene>
<organism evidence="1 2">
    <name type="scientific">Parasphingorhabdus litoris</name>
    <dbReference type="NCBI Taxonomy" id="394733"/>
    <lineage>
        <taxon>Bacteria</taxon>
        <taxon>Pseudomonadati</taxon>
        <taxon>Pseudomonadota</taxon>
        <taxon>Alphaproteobacteria</taxon>
        <taxon>Sphingomonadales</taxon>
        <taxon>Sphingomonadaceae</taxon>
        <taxon>Parasphingorhabdus</taxon>
    </lineage>
</organism>
<dbReference type="PROSITE" id="PS51257">
    <property type="entry name" value="PROKAR_LIPOPROTEIN"/>
    <property type="match status" value="1"/>
</dbReference>
<dbReference type="Proteomes" id="UP001500713">
    <property type="component" value="Unassembled WGS sequence"/>
</dbReference>
<evidence type="ECO:0000313" key="1">
    <source>
        <dbReference type="EMBL" id="GAA0483912.1"/>
    </source>
</evidence>
<evidence type="ECO:0008006" key="3">
    <source>
        <dbReference type="Google" id="ProtNLM"/>
    </source>
</evidence>
<keyword evidence="2" id="KW-1185">Reference proteome</keyword>
<sequence>MRKALLTAPFLPVLLVACGEEAKNEPAEQEKLTAYQALGTEPGWTVEIKDDQIIHTSQEGNNDFSLAVQRMEKTATGWNIKGFTDKDNITVTITSGEECNDGMSDRVYADTVKVSVSGSGHHNGCGGEILSDPEAT</sequence>
<name>A0ABN1AU63_9SPHN</name>
<protein>
    <recommendedName>
        <fullName evidence="3">DUF3617 family protein</fullName>
    </recommendedName>
</protein>
<evidence type="ECO:0000313" key="2">
    <source>
        <dbReference type="Proteomes" id="UP001500713"/>
    </source>
</evidence>
<reference evidence="1 2" key="1">
    <citation type="journal article" date="2019" name="Int. J. Syst. Evol. Microbiol.">
        <title>The Global Catalogue of Microorganisms (GCM) 10K type strain sequencing project: providing services to taxonomists for standard genome sequencing and annotation.</title>
        <authorList>
            <consortium name="The Broad Institute Genomics Platform"/>
            <consortium name="The Broad Institute Genome Sequencing Center for Infectious Disease"/>
            <person name="Wu L."/>
            <person name="Ma J."/>
        </authorList>
    </citation>
    <scope>NUCLEOTIDE SEQUENCE [LARGE SCALE GENOMIC DNA]</scope>
    <source>
        <strain evidence="1 2">JCM 14162</strain>
    </source>
</reference>
<proteinExistence type="predicted"/>
<accession>A0ABN1AU63</accession>
<comment type="caution">
    <text evidence="1">The sequence shown here is derived from an EMBL/GenBank/DDBJ whole genome shotgun (WGS) entry which is preliminary data.</text>
</comment>
<dbReference type="EMBL" id="BAAAEM010000003">
    <property type="protein sequence ID" value="GAA0483912.1"/>
    <property type="molecule type" value="Genomic_DNA"/>
</dbReference>